<dbReference type="EMBL" id="FOUU01000003">
    <property type="protein sequence ID" value="SFM74141.1"/>
    <property type="molecule type" value="Genomic_DNA"/>
</dbReference>
<gene>
    <name evidence="1" type="ORF">SAMN05660836_01332</name>
</gene>
<dbReference type="Proteomes" id="UP000199611">
    <property type="component" value="Unassembled WGS sequence"/>
</dbReference>
<accession>A0A1I4TBY1</accession>
<proteinExistence type="predicted"/>
<name>A0A1I4TBY1_9BACT</name>
<organism evidence="1 2">
    <name type="scientific">Thermodesulforhabdus norvegica</name>
    <dbReference type="NCBI Taxonomy" id="39841"/>
    <lineage>
        <taxon>Bacteria</taxon>
        <taxon>Pseudomonadati</taxon>
        <taxon>Thermodesulfobacteriota</taxon>
        <taxon>Syntrophobacteria</taxon>
        <taxon>Syntrophobacterales</taxon>
        <taxon>Thermodesulforhabdaceae</taxon>
        <taxon>Thermodesulforhabdus</taxon>
    </lineage>
</organism>
<evidence type="ECO:0000313" key="2">
    <source>
        <dbReference type="Proteomes" id="UP000199611"/>
    </source>
</evidence>
<reference evidence="2" key="1">
    <citation type="submission" date="2016-10" db="EMBL/GenBank/DDBJ databases">
        <authorList>
            <person name="Varghese N."/>
            <person name="Submissions S."/>
        </authorList>
    </citation>
    <scope>NUCLEOTIDE SEQUENCE [LARGE SCALE GENOMIC DNA]</scope>
    <source>
        <strain evidence="2">DSM 9990</strain>
    </source>
</reference>
<dbReference type="RefSeq" id="WP_093394442.1">
    <property type="nucleotide sequence ID" value="NZ_FOUU01000003.1"/>
</dbReference>
<dbReference type="STRING" id="39841.SAMN05660836_01332"/>
<protein>
    <submittedName>
        <fullName evidence="1">Uncharacterized protein</fullName>
    </submittedName>
</protein>
<dbReference type="AlphaFoldDB" id="A0A1I4TBY1"/>
<sequence>MDKILEQKAALRRMMELRFCPPDRELEEAHLRKCLFCREWVDAGPVPMLFEQTEPLTRPSVVAPGQLWRTDESLAGYDEEDRYHNPILVLVVEKLDDDLVRVAPVHFEESLAFDGDVEIDRGLFAEMWNTFPFPTKYLARYEGTFQFNHSDTFREHRDIPTPVQRYFRKMEAEVAAIFVFKVWDEIMNGYRADVADLIANLDDKSFVEAKLPENASTLLDMLALAKPTDDYEISCQLAAADSTEEFRIVPVNVAYLTTFRVYVKTIPGRVTFWDEKGDRLVIGGQVSGEFSDDAGIHALWKHRDKGDVLLRADFAFFDPETGFFRVIFSGFSEDVKNHGDLALLICTR</sequence>
<keyword evidence="2" id="KW-1185">Reference proteome</keyword>
<evidence type="ECO:0000313" key="1">
    <source>
        <dbReference type="EMBL" id="SFM74141.1"/>
    </source>
</evidence>
<dbReference type="OrthoDB" id="5422995at2"/>